<dbReference type="SUPFAM" id="SSF63411">
    <property type="entry name" value="LuxS/MPP-like metallohydrolase"/>
    <property type="match status" value="2"/>
</dbReference>
<dbReference type="InterPro" id="IPR011249">
    <property type="entry name" value="Metalloenz_LuxS/M16"/>
</dbReference>
<name>A0ABS0B7U0_9GAMM</name>
<dbReference type="InterPro" id="IPR050361">
    <property type="entry name" value="MPP/UQCRC_Complex"/>
</dbReference>
<protein>
    <submittedName>
        <fullName evidence="4">Insulinase family protein</fullName>
    </submittedName>
</protein>
<reference evidence="4 5" key="1">
    <citation type="submission" date="2020-11" db="EMBL/GenBank/DDBJ databases">
        <title>Draft Genome Sequence and Secondary Metabolite Biosynthetic Potential of the Lysobacter niastensis Type strain DSM 18481.</title>
        <authorList>
            <person name="Turrini P."/>
            <person name="Artuso I."/>
            <person name="Tescari M."/>
            <person name="Lugli G.A."/>
            <person name="Frangipani E."/>
            <person name="Ventura M."/>
            <person name="Visca P."/>
        </authorList>
    </citation>
    <scope>NUCLEOTIDE SEQUENCE [LARGE SCALE GENOMIC DNA]</scope>
    <source>
        <strain evidence="4 5">DSM 18481</strain>
    </source>
</reference>
<sequence length="481" mass="50302">MTTQNKISRSPAAVRTLLALAVSLACAGAAMAGPNAPLPKDLPPYAADKPLPVADIAQKTLANGMTVWVVPREGLPRVDYVLAMRGAGYAVDAPNAPAFASMLAGLLSEGTAKRDSKAIAETAQGFGGSVGAGASSDGISVFGNALASQAQGMLGLLAEVARQPSFPDNEVKLAQANALQALKAAEAQPGFKAERALSKAVYGDHPYARTQPTEGAIMAVTPQQFRDAHAQRFRPDHALLVIAGRIDPAQAFKLAEAAFGDWKGTGTAAAETPKAAAQATPSHVLVERPGSVQSAVRLGRPAIAATNPDYVPLQLANTVLGGGFSSRLMQNLREDKGYTYGARSQVSALREGGRIAASADVRNEVTGAALKEFIGEYERLGNEPVPAQELEDTKRYVAGGYLITNQLQGAVATTLANNWLVGLPADFLGQYVPKIRAVDAAQVQAMAKKYYAPKDQSIVVVGDSKAVSDQLKAYGEFRQDP</sequence>
<evidence type="ECO:0000313" key="4">
    <source>
        <dbReference type="EMBL" id="MBF6023772.1"/>
    </source>
</evidence>
<organism evidence="4 5">
    <name type="scientific">Lysobacter niastensis</name>
    <dbReference type="NCBI Taxonomy" id="380629"/>
    <lineage>
        <taxon>Bacteria</taxon>
        <taxon>Pseudomonadati</taxon>
        <taxon>Pseudomonadota</taxon>
        <taxon>Gammaproteobacteria</taxon>
        <taxon>Lysobacterales</taxon>
        <taxon>Lysobacteraceae</taxon>
        <taxon>Lysobacter</taxon>
    </lineage>
</organism>
<dbReference type="Gene3D" id="3.30.830.10">
    <property type="entry name" value="Metalloenzyme, LuxS/M16 peptidase-like"/>
    <property type="match status" value="2"/>
</dbReference>
<evidence type="ECO:0000256" key="1">
    <source>
        <dbReference type="SAM" id="SignalP"/>
    </source>
</evidence>
<gene>
    <name evidence="4" type="ORF">IU514_07000</name>
</gene>
<dbReference type="PROSITE" id="PS51257">
    <property type="entry name" value="PROKAR_LIPOPROTEIN"/>
    <property type="match status" value="1"/>
</dbReference>
<dbReference type="InterPro" id="IPR011765">
    <property type="entry name" value="Pept_M16_N"/>
</dbReference>
<evidence type="ECO:0000313" key="5">
    <source>
        <dbReference type="Proteomes" id="UP001429984"/>
    </source>
</evidence>
<dbReference type="PANTHER" id="PTHR11851">
    <property type="entry name" value="METALLOPROTEASE"/>
    <property type="match status" value="1"/>
</dbReference>
<dbReference type="EMBL" id="JADLZT010000003">
    <property type="protein sequence ID" value="MBF6023772.1"/>
    <property type="molecule type" value="Genomic_DNA"/>
</dbReference>
<feature type="chain" id="PRO_5046584061" evidence="1">
    <location>
        <begin position="33"/>
        <end position="481"/>
    </location>
</feature>
<proteinExistence type="predicted"/>
<keyword evidence="1" id="KW-0732">Signal</keyword>
<feature type="domain" description="Peptidase M16 N-terminal" evidence="2">
    <location>
        <begin position="87"/>
        <end position="209"/>
    </location>
</feature>
<feature type="signal peptide" evidence="1">
    <location>
        <begin position="1"/>
        <end position="32"/>
    </location>
</feature>
<dbReference type="Pfam" id="PF00675">
    <property type="entry name" value="Peptidase_M16"/>
    <property type="match status" value="1"/>
</dbReference>
<evidence type="ECO:0000259" key="2">
    <source>
        <dbReference type="Pfam" id="PF00675"/>
    </source>
</evidence>
<dbReference type="RefSeq" id="WP_194930359.1">
    <property type="nucleotide sequence ID" value="NZ_JADLZT010000003.1"/>
</dbReference>
<dbReference type="Pfam" id="PF05193">
    <property type="entry name" value="Peptidase_M16_C"/>
    <property type="match status" value="1"/>
</dbReference>
<evidence type="ECO:0000259" key="3">
    <source>
        <dbReference type="Pfam" id="PF05193"/>
    </source>
</evidence>
<accession>A0ABS0B7U0</accession>
<dbReference type="Proteomes" id="UP001429984">
    <property type="component" value="Unassembled WGS sequence"/>
</dbReference>
<dbReference type="InterPro" id="IPR007863">
    <property type="entry name" value="Peptidase_M16_C"/>
</dbReference>
<feature type="domain" description="Peptidase M16 C-terminal" evidence="3">
    <location>
        <begin position="220"/>
        <end position="395"/>
    </location>
</feature>
<comment type="caution">
    <text evidence="4">The sequence shown here is derived from an EMBL/GenBank/DDBJ whole genome shotgun (WGS) entry which is preliminary data.</text>
</comment>
<keyword evidence="5" id="KW-1185">Reference proteome</keyword>
<dbReference type="PANTHER" id="PTHR11851:SF224">
    <property type="entry name" value="PROCESSING PROTEASE"/>
    <property type="match status" value="1"/>
</dbReference>